<evidence type="ECO:0000256" key="13">
    <source>
        <dbReference type="ARBA" id="ARBA00059827"/>
    </source>
</evidence>
<comment type="catalytic activity">
    <reaction evidence="1">
        <text>ATP + protein L-histidine = ADP + protein N-phospho-L-histidine.</text>
        <dbReference type="EC" id="2.7.13.3"/>
    </reaction>
</comment>
<reference evidence="19" key="1">
    <citation type="submission" date="2022-06" db="EMBL/GenBank/DDBJ databases">
        <title>Sphingomonas sp. nov. isolated from rhizosphere soil of tomato.</title>
        <authorList>
            <person name="Dong H."/>
            <person name="Gao R."/>
        </authorList>
    </citation>
    <scope>NUCLEOTIDE SEQUENCE</scope>
    <source>
        <strain evidence="19">MMSM24</strain>
    </source>
</reference>
<keyword evidence="7" id="KW-0547">Nucleotide-binding</keyword>
<sequence length="620" mass="67540">MPLWKRSLSSRLGATIGAVLVAATARWALQPALGERAPYLLFAPVILGAVLWCGSLPAIVAAILSLGFGIFFSGYPNIHPADVVEAGTFSFVAAGVILLGEAIRRSRDHAVASDRNAAAHARDAASVVEELNLLIDGAQGHAIYMLDPHGYVTIWNQGAERLKGWTEAEVLGQHSSLFYPPDSRASGKPDADLARACADGRLEEEDWRVRRDGQEFLAAVSLTALYDDKGDLRGFAKVVSDITEQRAAEETAKVRESHLRSILSTVPDAMVVIDESGLIMSFSSAAQKLFGYDEAELIGRNVKILMPSPDRERHDGYIQRYLETGEKRIIGTGRVVFAARKDGSTFPMELSIGEAKGGTQRIFTGFIRDLTERRRTEERLESLQSELIHVSRVSAMGTMASTLAHELNQPIAAIANYVEAVRDQLADLRTENVALMREALDDAAKDALRAGHIVRRLRDFVARGEIERTVEPLPALINEASVLGLMGAHERGIKANFDLDPYASPVFVDRIQIQQVLINLIRNACQAMTDSPERKLTVISRTDGDNMVRVSVADTGPGVSAEVADRLFTAFVSTKQGGMGLGLSICRTIVEANDGRIWAEARATGGTCFHFTLPRARTEN</sequence>
<proteinExistence type="predicted"/>
<evidence type="ECO:0000256" key="5">
    <source>
        <dbReference type="ARBA" id="ARBA00022679"/>
    </source>
</evidence>
<dbReference type="SMART" id="SM00086">
    <property type="entry name" value="PAC"/>
    <property type="match status" value="2"/>
</dbReference>
<evidence type="ECO:0000313" key="20">
    <source>
        <dbReference type="Proteomes" id="UP001165565"/>
    </source>
</evidence>
<keyword evidence="11" id="KW-0902">Two-component regulatory system</keyword>
<dbReference type="SMART" id="SM00387">
    <property type="entry name" value="HATPase_c"/>
    <property type="match status" value="1"/>
</dbReference>
<evidence type="ECO:0000256" key="3">
    <source>
        <dbReference type="ARBA" id="ARBA00012438"/>
    </source>
</evidence>
<dbReference type="EC" id="2.7.13.3" evidence="3"/>
<name>A0AA42CR69_9SPHN</name>
<dbReference type="InterPro" id="IPR000700">
    <property type="entry name" value="PAS-assoc_C"/>
</dbReference>
<dbReference type="NCBIfam" id="TIGR00229">
    <property type="entry name" value="sensory_box"/>
    <property type="match status" value="2"/>
</dbReference>
<feature type="domain" description="PAS" evidence="17">
    <location>
        <begin position="127"/>
        <end position="182"/>
    </location>
</feature>
<dbReference type="SUPFAM" id="SSF55785">
    <property type="entry name" value="PYP-like sensor domain (PAS domain)"/>
    <property type="match status" value="2"/>
</dbReference>
<evidence type="ECO:0000256" key="4">
    <source>
        <dbReference type="ARBA" id="ARBA00022553"/>
    </source>
</evidence>
<feature type="domain" description="Histidine kinase" evidence="16">
    <location>
        <begin position="402"/>
        <end position="617"/>
    </location>
</feature>
<dbReference type="Pfam" id="PF13493">
    <property type="entry name" value="DUF4118"/>
    <property type="match status" value="1"/>
</dbReference>
<dbReference type="InterPro" id="IPR001610">
    <property type="entry name" value="PAC"/>
</dbReference>
<evidence type="ECO:0000256" key="1">
    <source>
        <dbReference type="ARBA" id="ARBA00000085"/>
    </source>
</evidence>
<feature type="domain" description="PAS" evidence="17">
    <location>
        <begin position="255"/>
        <end position="325"/>
    </location>
</feature>
<comment type="function">
    <text evidence="13">Putative oxygen sensor; modulates the activity of FixJ, a transcriptional activator of nitrogen fixation fixK gene. FixL probably acts as a kinase that phosphorylates FixJ.</text>
</comment>
<dbReference type="Gene3D" id="1.20.120.620">
    <property type="entry name" value="Backbone structure of the membrane domain of e. Coli histidine kinase receptor kdpd"/>
    <property type="match status" value="1"/>
</dbReference>
<dbReference type="PANTHER" id="PTHR43065">
    <property type="entry name" value="SENSOR HISTIDINE KINASE"/>
    <property type="match status" value="1"/>
</dbReference>
<dbReference type="InterPro" id="IPR038318">
    <property type="entry name" value="KdpD_sf"/>
</dbReference>
<dbReference type="GO" id="GO:0005524">
    <property type="term" value="F:ATP binding"/>
    <property type="evidence" value="ECO:0007669"/>
    <property type="project" value="UniProtKB-KW"/>
</dbReference>
<comment type="caution">
    <text evidence="19">The sequence shown here is derived from an EMBL/GenBank/DDBJ whole genome shotgun (WGS) entry which is preliminary data.</text>
</comment>
<dbReference type="CDD" id="cd00082">
    <property type="entry name" value="HisKA"/>
    <property type="match status" value="1"/>
</dbReference>
<evidence type="ECO:0000256" key="11">
    <source>
        <dbReference type="ARBA" id="ARBA00023012"/>
    </source>
</evidence>
<keyword evidence="6 15" id="KW-0812">Transmembrane</keyword>
<evidence type="ECO:0000259" key="18">
    <source>
        <dbReference type="PROSITE" id="PS50113"/>
    </source>
</evidence>
<evidence type="ECO:0000256" key="8">
    <source>
        <dbReference type="ARBA" id="ARBA00022777"/>
    </source>
</evidence>
<dbReference type="InterPro" id="IPR013767">
    <property type="entry name" value="PAS_fold"/>
</dbReference>
<feature type="domain" description="PAC" evidence="18">
    <location>
        <begin position="323"/>
        <end position="382"/>
    </location>
</feature>
<dbReference type="InterPro" id="IPR036890">
    <property type="entry name" value="HATPase_C_sf"/>
</dbReference>
<dbReference type="Pfam" id="PF02518">
    <property type="entry name" value="HATPase_c"/>
    <property type="match status" value="1"/>
</dbReference>
<protein>
    <recommendedName>
        <fullName evidence="14">Sensor protein FixL</fullName>
        <ecNumber evidence="3">2.7.13.3</ecNumber>
    </recommendedName>
</protein>
<feature type="transmembrane region" description="Helical" evidence="15">
    <location>
        <begin position="38"/>
        <end position="71"/>
    </location>
</feature>
<dbReference type="Gene3D" id="1.10.287.130">
    <property type="match status" value="1"/>
</dbReference>
<dbReference type="RefSeq" id="WP_265269491.1">
    <property type="nucleotide sequence ID" value="NZ_JANFAV010000010.1"/>
</dbReference>
<dbReference type="SUPFAM" id="SSF55874">
    <property type="entry name" value="ATPase domain of HSP90 chaperone/DNA topoisomerase II/histidine kinase"/>
    <property type="match status" value="1"/>
</dbReference>
<dbReference type="PRINTS" id="PR00344">
    <property type="entry name" value="BCTRLSENSOR"/>
</dbReference>
<dbReference type="SUPFAM" id="SSF47384">
    <property type="entry name" value="Homodimeric domain of signal transducing histidine kinase"/>
    <property type="match status" value="1"/>
</dbReference>
<dbReference type="PANTHER" id="PTHR43065:SF10">
    <property type="entry name" value="PEROXIDE STRESS-ACTIVATED HISTIDINE KINASE MAK3"/>
    <property type="match status" value="1"/>
</dbReference>
<dbReference type="InterPro" id="IPR005467">
    <property type="entry name" value="His_kinase_dom"/>
</dbReference>
<dbReference type="SMART" id="SM00388">
    <property type="entry name" value="HisKA"/>
    <property type="match status" value="1"/>
</dbReference>
<dbReference type="Gene3D" id="3.30.565.10">
    <property type="entry name" value="Histidine kinase-like ATPase, C-terminal domain"/>
    <property type="match status" value="1"/>
</dbReference>
<dbReference type="InterPro" id="IPR000014">
    <property type="entry name" value="PAS"/>
</dbReference>
<evidence type="ECO:0000256" key="2">
    <source>
        <dbReference type="ARBA" id="ARBA00004141"/>
    </source>
</evidence>
<dbReference type="AlphaFoldDB" id="A0AA42CR69"/>
<dbReference type="GO" id="GO:0006355">
    <property type="term" value="P:regulation of DNA-templated transcription"/>
    <property type="evidence" value="ECO:0007669"/>
    <property type="project" value="InterPro"/>
</dbReference>
<dbReference type="FunFam" id="3.30.450.20:FF:000060">
    <property type="entry name" value="Sensor protein FixL"/>
    <property type="match status" value="1"/>
</dbReference>
<keyword evidence="12 15" id="KW-0472">Membrane</keyword>
<dbReference type="GO" id="GO:0000155">
    <property type="term" value="F:phosphorelay sensor kinase activity"/>
    <property type="evidence" value="ECO:0007669"/>
    <property type="project" value="InterPro"/>
</dbReference>
<keyword evidence="20" id="KW-1185">Reference proteome</keyword>
<evidence type="ECO:0000313" key="19">
    <source>
        <dbReference type="EMBL" id="MCW6535999.1"/>
    </source>
</evidence>
<accession>A0AA42CR69</accession>
<dbReference type="InterPro" id="IPR004358">
    <property type="entry name" value="Sig_transdc_His_kin-like_C"/>
</dbReference>
<evidence type="ECO:0000259" key="17">
    <source>
        <dbReference type="PROSITE" id="PS50112"/>
    </source>
</evidence>
<dbReference type="InterPro" id="IPR025201">
    <property type="entry name" value="KdpD_TM"/>
</dbReference>
<dbReference type="Pfam" id="PF13426">
    <property type="entry name" value="PAS_9"/>
    <property type="match status" value="1"/>
</dbReference>
<evidence type="ECO:0000256" key="12">
    <source>
        <dbReference type="ARBA" id="ARBA00023136"/>
    </source>
</evidence>
<keyword evidence="4" id="KW-0597">Phosphoprotein</keyword>
<evidence type="ECO:0000256" key="14">
    <source>
        <dbReference type="ARBA" id="ARBA00070616"/>
    </source>
</evidence>
<gene>
    <name evidence="19" type="ORF">NEE01_14545</name>
</gene>
<evidence type="ECO:0000256" key="6">
    <source>
        <dbReference type="ARBA" id="ARBA00022692"/>
    </source>
</evidence>
<evidence type="ECO:0000256" key="15">
    <source>
        <dbReference type="SAM" id="Phobius"/>
    </source>
</evidence>
<evidence type="ECO:0000259" key="16">
    <source>
        <dbReference type="PROSITE" id="PS50109"/>
    </source>
</evidence>
<keyword evidence="5" id="KW-0808">Transferase</keyword>
<feature type="domain" description="PAC" evidence="18">
    <location>
        <begin position="202"/>
        <end position="254"/>
    </location>
</feature>
<keyword evidence="10 15" id="KW-1133">Transmembrane helix</keyword>
<dbReference type="Gene3D" id="3.30.450.20">
    <property type="entry name" value="PAS domain"/>
    <property type="match status" value="2"/>
</dbReference>
<dbReference type="InterPro" id="IPR036097">
    <property type="entry name" value="HisK_dim/P_sf"/>
</dbReference>
<dbReference type="PROSITE" id="PS50109">
    <property type="entry name" value="HIS_KIN"/>
    <property type="match status" value="1"/>
</dbReference>
<evidence type="ECO:0000256" key="10">
    <source>
        <dbReference type="ARBA" id="ARBA00022989"/>
    </source>
</evidence>
<dbReference type="PROSITE" id="PS50112">
    <property type="entry name" value="PAS"/>
    <property type="match status" value="2"/>
</dbReference>
<keyword evidence="9" id="KW-0067">ATP-binding</keyword>
<dbReference type="SMART" id="SM00091">
    <property type="entry name" value="PAS"/>
    <property type="match status" value="2"/>
</dbReference>
<dbReference type="InterPro" id="IPR035965">
    <property type="entry name" value="PAS-like_dom_sf"/>
</dbReference>
<evidence type="ECO:0000256" key="7">
    <source>
        <dbReference type="ARBA" id="ARBA00022741"/>
    </source>
</evidence>
<dbReference type="Pfam" id="PF00989">
    <property type="entry name" value="PAS"/>
    <property type="match status" value="1"/>
</dbReference>
<dbReference type="InterPro" id="IPR003661">
    <property type="entry name" value="HisK_dim/P_dom"/>
</dbReference>
<dbReference type="EMBL" id="JANFAV010000010">
    <property type="protein sequence ID" value="MCW6535999.1"/>
    <property type="molecule type" value="Genomic_DNA"/>
</dbReference>
<dbReference type="CDD" id="cd00130">
    <property type="entry name" value="PAS"/>
    <property type="match status" value="2"/>
</dbReference>
<keyword evidence="8" id="KW-0418">Kinase</keyword>
<dbReference type="Pfam" id="PF00512">
    <property type="entry name" value="HisKA"/>
    <property type="match status" value="1"/>
</dbReference>
<dbReference type="InterPro" id="IPR003594">
    <property type="entry name" value="HATPase_dom"/>
</dbReference>
<evidence type="ECO:0000256" key="9">
    <source>
        <dbReference type="ARBA" id="ARBA00022840"/>
    </source>
</evidence>
<feature type="transmembrane region" description="Helical" evidence="15">
    <location>
        <begin position="83"/>
        <end position="103"/>
    </location>
</feature>
<comment type="subcellular location">
    <subcellularLocation>
        <location evidence="2">Membrane</location>
        <topology evidence="2">Multi-pass membrane protein</topology>
    </subcellularLocation>
</comment>
<dbReference type="PROSITE" id="PS50113">
    <property type="entry name" value="PAC"/>
    <property type="match status" value="2"/>
</dbReference>
<dbReference type="Proteomes" id="UP001165565">
    <property type="component" value="Unassembled WGS sequence"/>
</dbReference>
<dbReference type="Gene3D" id="6.10.250.2580">
    <property type="match status" value="1"/>
</dbReference>
<organism evidence="19 20">
    <name type="scientific">Sphingomonas lycopersici</name>
    <dbReference type="NCBI Taxonomy" id="2951807"/>
    <lineage>
        <taxon>Bacteria</taxon>
        <taxon>Pseudomonadati</taxon>
        <taxon>Pseudomonadota</taxon>
        <taxon>Alphaproteobacteria</taxon>
        <taxon>Sphingomonadales</taxon>
        <taxon>Sphingomonadaceae</taxon>
        <taxon>Sphingomonas</taxon>
    </lineage>
</organism>